<dbReference type="AlphaFoldDB" id="A0AAE0G862"/>
<evidence type="ECO:0000313" key="1">
    <source>
        <dbReference type="EMBL" id="KAK3273120.1"/>
    </source>
</evidence>
<evidence type="ECO:0000313" key="2">
    <source>
        <dbReference type="Proteomes" id="UP001190700"/>
    </source>
</evidence>
<keyword evidence="2" id="KW-1185">Reference proteome</keyword>
<gene>
    <name evidence="1" type="ORF">CYMTET_18623</name>
</gene>
<organism evidence="1 2">
    <name type="scientific">Cymbomonas tetramitiformis</name>
    <dbReference type="NCBI Taxonomy" id="36881"/>
    <lineage>
        <taxon>Eukaryota</taxon>
        <taxon>Viridiplantae</taxon>
        <taxon>Chlorophyta</taxon>
        <taxon>Pyramimonadophyceae</taxon>
        <taxon>Pyramimonadales</taxon>
        <taxon>Pyramimonadaceae</taxon>
        <taxon>Cymbomonas</taxon>
    </lineage>
</organism>
<dbReference type="Proteomes" id="UP001190700">
    <property type="component" value="Unassembled WGS sequence"/>
</dbReference>
<accession>A0AAE0G862</accession>
<dbReference type="EMBL" id="LGRX02008634">
    <property type="protein sequence ID" value="KAK3273120.1"/>
    <property type="molecule type" value="Genomic_DNA"/>
</dbReference>
<reference evidence="1 2" key="1">
    <citation type="journal article" date="2015" name="Genome Biol. Evol.">
        <title>Comparative Genomics of a Bacterivorous Green Alga Reveals Evolutionary Causalities and Consequences of Phago-Mixotrophic Mode of Nutrition.</title>
        <authorList>
            <person name="Burns J.A."/>
            <person name="Paasch A."/>
            <person name="Narechania A."/>
            <person name="Kim E."/>
        </authorList>
    </citation>
    <scope>NUCLEOTIDE SEQUENCE [LARGE SCALE GENOMIC DNA]</scope>
    <source>
        <strain evidence="1 2">PLY_AMNH</strain>
    </source>
</reference>
<sequence length="83" mass="9229">MRSLFNRDKNGIFFPSAARSRGATGAATIRLSLPSAAHPKRHRWRLCKDLCTSCSPSHHRGHSEQGVFNLILVCEFGGAPYLY</sequence>
<comment type="caution">
    <text evidence="1">The sequence shown here is derived from an EMBL/GenBank/DDBJ whole genome shotgun (WGS) entry which is preliminary data.</text>
</comment>
<proteinExistence type="predicted"/>
<protein>
    <submittedName>
        <fullName evidence="1">Uncharacterized protein</fullName>
    </submittedName>
</protein>
<name>A0AAE0G862_9CHLO</name>